<dbReference type="InterPro" id="IPR013106">
    <property type="entry name" value="Ig_V-set"/>
</dbReference>
<accession>A0A9Q1EL91</accession>
<feature type="domain" description="Ig-like" evidence="4">
    <location>
        <begin position="514"/>
        <end position="620"/>
    </location>
</feature>
<dbReference type="SMART" id="SM00408">
    <property type="entry name" value="IGc2"/>
    <property type="match status" value="6"/>
</dbReference>
<evidence type="ECO:0000259" key="4">
    <source>
        <dbReference type="PROSITE" id="PS50835"/>
    </source>
</evidence>
<name>A0A9Q1EL91_SYNKA</name>
<evidence type="ECO:0000256" key="2">
    <source>
        <dbReference type="ARBA" id="ARBA00022859"/>
    </source>
</evidence>
<evidence type="ECO:0000313" key="6">
    <source>
        <dbReference type="Proteomes" id="UP001152622"/>
    </source>
</evidence>
<keyword evidence="2" id="KW-0391">Immunity</keyword>
<dbReference type="SUPFAM" id="SSF48726">
    <property type="entry name" value="Immunoglobulin"/>
    <property type="match status" value="6"/>
</dbReference>
<feature type="signal peptide" evidence="3">
    <location>
        <begin position="1"/>
        <end position="21"/>
    </location>
</feature>
<feature type="domain" description="Ig-like" evidence="4">
    <location>
        <begin position="318"/>
        <end position="419"/>
    </location>
</feature>
<feature type="domain" description="Ig-like" evidence="4">
    <location>
        <begin position="121"/>
        <end position="222"/>
    </location>
</feature>
<dbReference type="InterPro" id="IPR003599">
    <property type="entry name" value="Ig_sub"/>
</dbReference>
<organism evidence="5 6">
    <name type="scientific">Synaphobranchus kaupii</name>
    <name type="common">Kaup's arrowtooth eel</name>
    <dbReference type="NCBI Taxonomy" id="118154"/>
    <lineage>
        <taxon>Eukaryota</taxon>
        <taxon>Metazoa</taxon>
        <taxon>Chordata</taxon>
        <taxon>Craniata</taxon>
        <taxon>Vertebrata</taxon>
        <taxon>Euteleostomi</taxon>
        <taxon>Actinopterygii</taxon>
        <taxon>Neopterygii</taxon>
        <taxon>Teleostei</taxon>
        <taxon>Anguilliformes</taxon>
        <taxon>Synaphobranchidae</taxon>
        <taxon>Synaphobranchus</taxon>
    </lineage>
</organism>
<feature type="domain" description="Ig-like" evidence="4">
    <location>
        <begin position="429"/>
        <end position="509"/>
    </location>
</feature>
<dbReference type="GO" id="GO:0007166">
    <property type="term" value="P:cell surface receptor signaling pathway"/>
    <property type="evidence" value="ECO:0007669"/>
    <property type="project" value="TreeGrafter"/>
</dbReference>
<feature type="domain" description="Ig-like" evidence="4">
    <location>
        <begin position="16"/>
        <end position="115"/>
    </location>
</feature>
<evidence type="ECO:0000256" key="1">
    <source>
        <dbReference type="ARBA" id="ARBA00022729"/>
    </source>
</evidence>
<dbReference type="Gene3D" id="2.60.40.10">
    <property type="entry name" value="Immunoglobulins"/>
    <property type="match status" value="6"/>
</dbReference>
<dbReference type="AlphaFoldDB" id="A0A9Q1EL91"/>
<dbReference type="OrthoDB" id="9049585at2759"/>
<comment type="caution">
    <text evidence="5">The sequence shown here is derived from an EMBL/GenBank/DDBJ whole genome shotgun (WGS) entry which is preliminary data.</text>
</comment>
<dbReference type="SMART" id="SM00409">
    <property type="entry name" value="IG"/>
    <property type="match status" value="6"/>
</dbReference>
<evidence type="ECO:0000256" key="3">
    <source>
        <dbReference type="SAM" id="SignalP"/>
    </source>
</evidence>
<dbReference type="GO" id="GO:0002376">
    <property type="term" value="P:immune system process"/>
    <property type="evidence" value="ECO:0007669"/>
    <property type="project" value="UniProtKB-KW"/>
</dbReference>
<sequence>MFKAANRFVILFYLFPGLTNSVKFEQIPSCTARPGQQVEIKCSHDDSGLNVMYWYEQQVESKALRLIGFGYSTGDPTYEAPFTSRFQLRRESVQKGSLVISNVTGADSAAYFCAAKMSSGPVVLQPGPPLTPSPGDTVTLQCSMAAGISMSSYTMLWYRQARSEAPLEFLKKEYDTSEETDRFSVSLSTSENSVSLRAANLTAADSATYYCAASLTNSVKFEQIPSCTARPGQQVEIKCSHDDSGLNVMYWYEQQVESKALRLIGFGYSTGDPTYEAPFTSRFQLRRESVQKGSLVISNVTGADSAAYFCAAKMSSGPVVLQPGPPLTPSPGDTVTLQCSMAAGISMSSYTMLWYRQARSEAPLEFLKKEYDTSEETDRFSVSLSTSENSVSLRAANLTAADSATYYCAASLTNSVKFEQIPACTARPGQQVEIKCSHDDSDLLVMYWYEQQVESKALHLVGFGYSTGDPTYEAPFTSRFQLRRESVQKGSLVISNVTGADSAAYFCAAKVSRPVVLQPGPPLTPSPGDTVTLQCSIAAGLSMSSYTMLWYRQVRSGASLEFLKKEYETSEETDRFSVSISTSENSFSLRAANLTAADSATYYCAASHGAAEPRGRRTISNHCCM</sequence>
<keyword evidence="1 3" id="KW-0732">Signal</keyword>
<dbReference type="InterPro" id="IPR050413">
    <property type="entry name" value="TCR_beta_variable"/>
</dbReference>
<gene>
    <name evidence="5" type="ORF">SKAU_G00332070</name>
</gene>
<feature type="chain" id="PRO_5040167668" description="Ig-like domain-containing protein" evidence="3">
    <location>
        <begin position="22"/>
        <end position="625"/>
    </location>
</feature>
<dbReference type="InterPro" id="IPR036179">
    <property type="entry name" value="Ig-like_dom_sf"/>
</dbReference>
<dbReference type="Pfam" id="PF07686">
    <property type="entry name" value="V-set"/>
    <property type="match status" value="4"/>
</dbReference>
<dbReference type="Proteomes" id="UP001152622">
    <property type="component" value="Chromosome 15"/>
</dbReference>
<protein>
    <recommendedName>
        <fullName evidence="4">Ig-like domain-containing protein</fullName>
    </recommendedName>
</protein>
<dbReference type="PROSITE" id="PS50835">
    <property type="entry name" value="IG_LIKE"/>
    <property type="match status" value="5"/>
</dbReference>
<dbReference type="GO" id="GO:0005886">
    <property type="term" value="C:plasma membrane"/>
    <property type="evidence" value="ECO:0007669"/>
    <property type="project" value="TreeGrafter"/>
</dbReference>
<dbReference type="InterPro" id="IPR003598">
    <property type="entry name" value="Ig_sub2"/>
</dbReference>
<reference evidence="5" key="1">
    <citation type="journal article" date="2023" name="Science">
        <title>Genome structures resolve the early diversification of teleost fishes.</title>
        <authorList>
            <person name="Parey E."/>
            <person name="Louis A."/>
            <person name="Montfort J."/>
            <person name="Bouchez O."/>
            <person name="Roques C."/>
            <person name="Iampietro C."/>
            <person name="Lluch J."/>
            <person name="Castinel A."/>
            <person name="Donnadieu C."/>
            <person name="Desvignes T."/>
            <person name="Floi Bucao C."/>
            <person name="Jouanno E."/>
            <person name="Wen M."/>
            <person name="Mejri S."/>
            <person name="Dirks R."/>
            <person name="Jansen H."/>
            <person name="Henkel C."/>
            <person name="Chen W.J."/>
            <person name="Zahm M."/>
            <person name="Cabau C."/>
            <person name="Klopp C."/>
            <person name="Thompson A.W."/>
            <person name="Robinson-Rechavi M."/>
            <person name="Braasch I."/>
            <person name="Lecointre G."/>
            <person name="Bobe J."/>
            <person name="Postlethwait J.H."/>
            <person name="Berthelot C."/>
            <person name="Roest Crollius H."/>
            <person name="Guiguen Y."/>
        </authorList>
    </citation>
    <scope>NUCLEOTIDE SEQUENCE</scope>
    <source>
        <strain evidence="5">WJC10195</strain>
    </source>
</reference>
<dbReference type="InterPro" id="IPR013783">
    <property type="entry name" value="Ig-like_fold"/>
</dbReference>
<dbReference type="InterPro" id="IPR007110">
    <property type="entry name" value="Ig-like_dom"/>
</dbReference>
<evidence type="ECO:0000313" key="5">
    <source>
        <dbReference type="EMBL" id="KAJ8340916.1"/>
    </source>
</evidence>
<dbReference type="SMART" id="SM00406">
    <property type="entry name" value="IGv"/>
    <property type="match status" value="6"/>
</dbReference>
<proteinExistence type="predicted"/>
<keyword evidence="6" id="KW-1185">Reference proteome</keyword>
<dbReference type="PANTHER" id="PTHR23268">
    <property type="entry name" value="T-CELL RECEPTOR BETA CHAIN"/>
    <property type="match status" value="1"/>
</dbReference>
<dbReference type="CDD" id="cd00099">
    <property type="entry name" value="IgV"/>
    <property type="match status" value="3"/>
</dbReference>
<dbReference type="EMBL" id="JAINUF010000015">
    <property type="protein sequence ID" value="KAJ8340916.1"/>
    <property type="molecule type" value="Genomic_DNA"/>
</dbReference>